<dbReference type="InterPro" id="IPR029017">
    <property type="entry name" value="Enolase-like_N"/>
</dbReference>
<evidence type="ECO:0000256" key="8">
    <source>
        <dbReference type="PIRSR" id="PIRSR613370-1"/>
    </source>
</evidence>
<dbReference type="GO" id="GO:0009063">
    <property type="term" value="P:amino acid catabolic process"/>
    <property type="evidence" value="ECO:0007669"/>
    <property type="project" value="InterPro"/>
</dbReference>
<dbReference type="RefSeq" id="WP_347164821.1">
    <property type="nucleotide sequence ID" value="NZ_JBDNCH010000001.1"/>
</dbReference>
<gene>
    <name evidence="10" type="ORF">ABFB10_00125</name>
</gene>
<evidence type="ECO:0000256" key="7">
    <source>
        <dbReference type="ARBA" id="ARBA00023235"/>
    </source>
</evidence>
<dbReference type="GO" id="GO:0018850">
    <property type="term" value="F:chloromuconate cycloisomerase activity"/>
    <property type="evidence" value="ECO:0007669"/>
    <property type="project" value="InterPro"/>
</dbReference>
<dbReference type="SMART" id="SM00922">
    <property type="entry name" value="MR_MLE"/>
    <property type="match status" value="1"/>
</dbReference>
<dbReference type="EMBL" id="JBDNCH010000001">
    <property type="protein sequence ID" value="MEN9059674.1"/>
    <property type="molecule type" value="Genomic_DNA"/>
</dbReference>
<dbReference type="InterPro" id="IPR029065">
    <property type="entry name" value="Enolase_C-like"/>
</dbReference>
<evidence type="ECO:0000256" key="1">
    <source>
        <dbReference type="ARBA" id="ARBA00001936"/>
    </source>
</evidence>
<feature type="domain" description="Mandelate racemase/muconate lactonizing enzyme C-terminal" evidence="9">
    <location>
        <begin position="165"/>
        <end position="263"/>
    </location>
</feature>
<dbReference type="InterPro" id="IPR013341">
    <property type="entry name" value="Mandelate_racemase_N_dom"/>
</dbReference>
<comment type="caution">
    <text evidence="10">The sequence shown here is derived from an EMBL/GenBank/DDBJ whole genome shotgun (WGS) entry which is preliminary data.</text>
</comment>
<comment type="cofactor">
    <cofactor evidence="1">
        <name>Mn(2+)</name>
        <dbReference type="ChEBI" id="CHEBI:29035"/>
    </cofactor>
</comment>
<sequence>MAHNAAELIETPLLDGDLLRQTAIREIRAQIVTLPSVRAHRLSNTEFSHREFVLVRVRLANGIEGIGEAAVLGGPRWAEESVESIQAAVTRYLAPALLDCPAARPAEAALRMAKAAFRNNAAKGAVETAIYDALAQTLDVPLTLLFGGALRDRVPVLWALASGDAEQEVEEARAKLAAREHRDFKIKLGFASPEDDLRRLRRLRDEVPEMRRLIVDVNQAWSEADCRRFLPALQELRVDLIEQPLPGDDFEGMARVAAQSPIPLMVDEAAFTHREITRAGTMGCGSVYSLKLVKSGGLRALTQAARVAESSGMELYGGCLLEGSIGAAAHLAVFATLPRLPQGCEHFGPRLHVSEIVKDPLVIEDFHLCVPQGPGLGVHLDEDRLRDALRPS</sequence>
<evidence type="ECO:0000259" key="9">
    <source>
        <dbReference type="SMART" id="SM00922"/>
    </source>
</evidence>
<proteinExistence type="inferred from homology"/>
<keyword evidence="6" id="KW-0464">Manganese</keyword>
<accession>A0AAW9SF73</accession>
<evidence type="ECO:0000256" key="2">
    <source>
        <dbReference type="ARBA" id="ARBA00005211"/>
    </source>
</evidence>
<keyword evidence="7" id="KW-0413">Isomerase</keyword>
<dbReference type="SFLD" id="SFLDG01258">
    <property type="entry name" value="(chloro)muconate_cycloisomeras"/>
    <property type="match status" value="1"/>
</dbReference>
<dbReference type="PANTHER" id="PTHR48073:SF2">
    <property type="entry name" value="O-SUCCINYLBENZOATE SYNTHASE"/>
    <property type="match status" value="1"/>
</dbReference>
<feature type="active site" description="Proton acceptor" evidence="8">
    <location>
        <position position="187"/>
    </location>
</feature>
<dbReference type="Gene3D" id="3.20.20.120">
    <property type="entry name" value="Enolase-like C-terminal domain"/>
    <property type="match status" value="1"/>
</dbReference>
<evidence type="ECO:0000256" key="3">
    <source>
        <dbReference type="ARBA" id="ARBA00008031"/>
    </source>
</evidence>
<dbReference type="SFLD" id="SFLDF00009">
    <property type="entry name" value="o-succinylbenzoate_synthase"/>
    <property type="match status" value="1"/>
</dbReference>
<keyword evidence="4" id="KW-0479">Metal-binding</keyword>
<dbReference type="SFLD" id="SFLDG00180">
    <property type="entry name" value="muconate_cycloisomerase"/>
    <property type="match status" value="1"/>
</dbReference>
<keyword evidence="11" id="KW-1185">Reference proteome</keyword>
<dbReference type="InterPro" id="IPR018110">
    <property type="entry name" value="Mandel_Rmase/mucon_lact_enz_CS"/>
</dbReference>
<dbReference type="Pfam" id="PF13378">
    <property type="entry name" value="MR_MLE_C"/>
    <property type="match status" value="1"/>
</dbReference>
<dbReference type="InterPro" id="IPR013342">
    <property type="entry name" value="Mandelate_racemase_C"/>
</dbReference>
<reference evidence="10 11" key="1">
    <citation type="submission" date="2024-05" db="EMBL/GenBank/DDBJ databases">
        <title>Genome sequence of Ponticoccus litoralis KCCM 90028.</title>
        <authorList>
            <person name="Kim J.M."/>
            <person name="Lee J.K."/>
            <person name="Choi B.J."/>
            <person name="Bayburt H."/>
            <person name="Baek J.H."/>
            <person name="Jeon C.O."/>
        </authorList>
    </citation>
    <scope>NUCLEOTIDE SEQUENCE [LARGE SCALE GENOMIC DNA]</scope>
    <source>
        <strain evidence="10 11">KCCM 90028</strain>
    </source>
</reference>
<organism evidence="10 11">
    <name type="scientific">Ponticoccus litoralis</name>
    <dbReference type="NCBI Taxonomy" id="422297"/>
    <lineage>
        <taxon>Bacteria</taxon>
        <taxon>Pseudomonadati</taxon>
        <taxon>Pseudomonadota</taxon>
        <taxon>Alphaproteobacteria</taxon>
        <taxon>Rhodobacterales</taxon>
        <taxon>Roseobacteraceae</taxon>
        <taxon>Ponticoccus</taxon>
    </lineage>
</organism>
<dbReference type="SFLD" id="SFLDS00001">
    <property type="entry name" value="Enolase"/>
    <property type="match status" value="1"/>
</dbReference>
<dbReference type="GO" id="GO:0016854">
    <property type="term" value="F:racemase and epimerase activity"/>
    <property type="evidence" value="ECO:0007669"/>
    <property type="project" value="UniProtKB-ARBA"/>
</dbReference>
<dbReference type="PANTHER" id="PTHR48073">
    <property type="entry name" value="O-SUCCINYLBENZOATE SYNTHASE-RELATED"/>
    <property type="match status" value="1"/>
</dbReference>
<evidence type="ECO:0000313" key="10">
    <source>
        <dbReference type="EMBL" id="MEN9059674.1"/>
    </source>
</evidence>
<dbReference type="SUPFAM" id="SSF51604">
    <property type="entry name" value="Enolase C-terminal domain-like"/>
    <property type="match status" value="1"/>
</dbReference>
<evidence type="ECO:0000256" key="4">
    <source>
        <dbReference type="ARBA" id="ARBA00022723"/>
    </source>
</evidence>
<dbReference type="InterPro" id="IPR013370">
    <property type="entry name" value="Chloromuconate_cycloisomerase"/>
</dbReference>
<dbReference type="NCBIfam" id="TIGR02534">
    <property type="entry name" value="mucon_cyclo"/>
    <property type="match status" value="1"/>
</dbReference>
<dbReference type="Gene3D" id="3.30.390.10">
    <property type="entry name" value="Enolase-like, N-terminal domain"/>
    <property type="match status" value="1"/>
</dbReference>
<feature type="active site" description="Proton donor" evidence="8">
    <location>
        <position position="345"/>
    </location>
</feature>
<dbReference type="Proteomes" id="UP001428774">
    <property type="component" value="Unassembled WGS sequence"/>
</dbReference>
<dbReference type="Pfam" id="PF02746">
    <property type="entry name" value="MR_MLE_N"/>
    <property type="match status" value="1"/>
</dbReference>
<dbReference type="GO" id="GO:0018849">
    <property type="term" value="F:muconate cycloisomerase activity"/>
    <property type="evidence" value="ECO:0007669"/>
    <property type="project" value="InterPro"/>
</dbReference>
<dbReference type="GO" id="GO:0006518">
    <property type="term" value="P:peptide metabolic process"/>
    <property type="evidence" value="ECO:0007669"/>
    <property type="project" value="UniProtKB-ARBA"/>
</dbReference>
<evidence type="ECO:0000313" key="11">
    <source>
        <dbReference type="Proteomes" id="UP001428774"/>
    </source>
</evidence>
<comment type="pathway">
    <text evidence="2">Aromatic compound metabolism.</text>
</comment>
<dbReference type="PROSITE" id="PS00909">
    <property type="entry name" value="MR_MLE_2"/>
    <property type="match status" value="1"/>
</dbReference>
<evidence type="ECO:0000256" key="5">
    <source>
        <dbReference type="ARBA" id="ARBA00022797"/>
    </source>
</evidence>
<dbReference type="GO" id="GO:0030145">
    <property type="term" value="F:manganese ion binding"/>
    <property type="evidence" value="ECO:0007669"/>
    <property type="project" value="InterPro"/>
</dbReference>
<dbReference type="GO" id="GO:0000287">
    <property type="term" value="F:magnesium ion binding"/>
    <property type="evidence" value="ECO:0007669"/>
    <property type="project" value="UniProtKB-ARBA"/>
</dbReference>
<dbReference type="InterPro" id="IPR036849">
    <property type="entry name" value="Enolase-like_C_sf"/>
</dbReference>
<protein>
    <submittedName>
        <fullName evidence="10">Muconate/chloromuconate family cycloisomerase</fullName>
    </submittedName>
</protein>
<keyword evidence="5" id="KW-0058">Aromatic hydrocarbons catabolism</keyword>
<dbReference type="SUPFAM" id="SSF54826">
    <property type="entry name" value="Enolase N-terminal domain-like"/>
    <property type="match status" value="1"/>
</dbReference>
<evidence type="ECO:0000256" key="6">
    <source>
        <dbReference type="ARBA" id="ARBA00023211"/>
    </source>
</evidence>
<comment type="similarity">
    <text evidence="3">Belongs to the mandelate racemase/muconate lactonizing enzyme family.</text>
</comment>
<dbReference type="AlphaFoldDB" id="A0AAW9SF73"/>
<name>A0AAW9SF73_9RHOB</name>